<name>A0A2P2NZZ0_RHIMU</name>
<accession>A0A2P2NZZ0</accession>
<dbReference type="EMBL" id="GGEC01067592">
    <property type="protein sequence ID" value="MBX48076.1"/>
    <property type="molecule type" value="Transcribed_RNA"/>
</dbReference>
<proteinExistence type="predicted"/>
<evidence type="ECO:0000313" key="1">
    <source>
        <dbReference type="EMBL" id="MBX48076.1"/>
    </source>
</evidence>
<reference evidence="1" key="1">
    <citation type="submission" date="2018-02" db="EMBL/GenBank/DDBJ databases">
        <title>Rhizophora mucronata_Transcriptome.</title>
        <authorList>
            <person name="Meera S.P."/>
            <person name="Sreeshan A."/>
            <person name="Augustine A."/>
        </authorList>
    </citation>
    <scope>NUCLEOTIDE SEQUENCE</scope>
    <source>
        <tissue evidence="1">Leaf</tissue>
    </source>
</reference>
<protein>
    <submittedName>
        <fullName evidence="1">Uncharacterized protein</fullName>
    </submittedName>
</protein>
<sequence>MTPNCLSFHLKLGIHLGDTNLRPCAEPKLSQVCRWAK</sequence>
<dbReference type="AlphaFoldDB" id="A0A2P2NZZ0"/>
<organism evidence="1">
    <name type="scientific">Rhizophora mucronata</name>
    <name type="common">Asiatic mangrove</name>
    <dbReference type="NCBI Taxonomy" id="61149"/>
    <lineage>
        <taxon>Eukaryota</taxon>
        <taxon>Viridiplantae</taxon>
        <taxon>Streptophyta</taxon>
        <taxon>Embryophyta</taxon>
        <taxon>Tracheophyta</taxon>
        <taxon>Spermatophyta</taxon>
        <taxon>Magnoliopsida</taxon>
        <taxon>eudicotyledons</taxon>
        <taxon>Gunneridae</taxon>
        <taxon>Pentapetalae</taxon>
        <taxon>rosids</taxon>
        <taxon>fabids</taxon>
        <taxon>Malpighiales</taxon>
        <taxon>Rhizophoraceae</taxon>
        <taxon>Rhizophora</taxon>
    </lineage>
</organism>